<dbReference type="PROSITE" id="PS00139">
    <property type="entry name" value="THIOL_PROTEASE_CYS"/>
    <property type="match status" value="1"/>
</dbReference>
<evidence type="ECO:0000256" key="6">
    <source>
        <dbReference type="ARBA" id="ARBA00022801"/>
    </source>
</evidence>
<keyword evidence="16" id="KW-1185">Reference proteome</keyword>
<sequence>TVPTSPVLDRMWSVLVVFAAVSALGSADTPAECMYEDIRGTWTFVETERDGDNTIDCGSNEDLGFNAYTTTITLDFPNTATDDQGNVGTWTMIYNQGFEVIINDRSYFAFSYYDGSFNSATSYCDQTFNGWSRDSSVNNWSCYRGQKNTQVTPRVSSKVKNALPVRKFKNNHEFINKVNSVQSSWTAKAYPEFENYNLSEMYARAGGPASVILNPPSPAPASDQLKAKVAELPENFDWRDVDGVNYVTDVRDQASCGSCYAFASMATIEGKLRVATENARDEVFSPQDVLECSPLAQGCMGGFNYLIAGRMAMDQGVVHEKCNTYTGRDGSCSTDMSCDRTYVSSYEYLGGYYGACSEELMMQALVESGPLAVSYMVYSDFYGYNGGIYHHTGLRDNFNPFEMTSHAVTLVGYGVDATTGEKFWSIKNSWGKYWGENGYFRIIRGTDDCAIESMAVDVTVVA</sequence>
<dbReference type="PRINTS" id="PR00705">
    <property type="entry name" value="PAPAIN"/>
</dbReference>
<dbReference type="Proteomes" id="UP001497623">
    <property type="component" value="Unassembled WGS sequence"/>
</dbReference>
<proteinExistence type="inferred from homology"/>
<dbReference type="PROSITE" id="PS00639">
    <property type="entry name" value="THIOL_PROTEASE_HIS"/>
    <property type="match status" value="1"/>
</dbReference>
<evidence type="ECO:0000259" key="14">
    <source>
        <dbReference type="SMART" id="SM00645"/>
    </source>
</evidence>
<evidence type="ECO:0000256" key="7">
    <source>
        <dbReference type="ARBA" id="ARBA00022807"/>
    </source>
</evidence>
<evidence type="ECO:0000256" key="11">
    <source>
        <dbReference type="ARBA" id="ARBA00032961"/>
    </source>
</evidence>
<dbReference type="Gene3D" id="2.40.128.80">
    <property type="entry name" value="Cathepsin C, exclusion domain"/>
    <property type="match status" value="1"/>
</dbReference>
<feature type="chain" id="PRO_5043696586" description="Dipeptidyl peptidase 1" evidence="13">
    <location>
        <begin position="28"/>
        <end position="462"/>
    </location>
</feature>
<dbReference type="InterPro" id="IPR025660">
    <property type="entry name" value="Pept_his_AS"/>
</dbReference>
<keyword evidence="13" id="KW-0732">Signal</keyword>
<keyword evidence="5" id="KW-0645">Protease</keyword>
<evidence type="ECO:0000256" key="12">
    <source>
        <dbReference type="ARBA" id="ARBA00045556"/>
    </source>
</evidence>
<evidence type="ECO:0000256" key="4">
    <source>
        <dbReference type="ARBA" id="ARBA00014709"/>
    </source>
</evidence>
<accession>A0AAV2S589</accession>
<evidence type="ECO:0000313" key="15">
    <source>
        <dbReference type="EMBL" id="CAL4166055.1"/>
    </source>
</evidence>
<dbReference type="InterPro" id="IPR014882">
    <property type="entry name" value="CathepsinC_exc"/>
</dbReference>
<evidence type="ECO:0000256" key="10">
    <source>
        <dbReference type="ARBA" id="ARBA00030778"/>
    </source>
</evidence>
<feature type="domain" description="Peptidase C1A papain C-terminal" evidence="14">
    <location>
        <begin position="232"/>
        <end position="459"/>
    </location>
</feature>
<feature type="signal peptide" evidence="13">
    <location>
        <begin position="1"/>
        <end position="27"/>
    </location>
</feature>
<dbReference type="Pfam" id="PF00112">
    <property type="entry name" value="Peptidase_C1"/>
    <property type="match status" value="1"/>
</dbReference>
<organism evidence="15 16">
    <name type="scientific">Meganyctiphanes norvegica</name>
    <name type="common">Northern krill</name>
    <name type="synonym">Thysanopoda norvegica</name>
    <dbReference type="NCBI Taxonomy" id="48144"/>
    <lineage>
        <taxon>Eukaryota</taxon>
        <taxon>Metazoa</taxon>
        <taxon>Ecdysozoa</taxon>
        <taxon>Arthropoda</taxon>
        <taxon>Crustacea</taxon>
        <taxon>Multicrustacea</taxon>
        <taxon>Malacostraca</taxon>
        <taxon>Eumalacostraca</taxon>
        <taxon>Eucarida</taxon>
        <taxon>Euphausiacea</taxon>
        <taxon>Euphausiidae</taxon>
        <taxon>Meganyctiphanes</taxon>
    </lineage>
</organism>
<dbReference type="EMBL" id="CAXKWB010047852">
    <property type="protein sequence ID" value="CAL4166055.1"/>
    <property type="molecule type" value="Genomic_DNA"/>
</dbReference>
<evidence type="ECO:0000256" key="2">
    <source>
        <dbReference type="ARBA" id="ARBA00008455"/>
    </source>
</evidence>
<dbReference type="InterPro" id="IPR000668">
    <property type="entry name" value="Peptidase_C1A_C"/>
</dbReference>
<dbReference type="GO" id="GO:0006508">
    <property type="term" value="P:proteolysis"/>
    <property type="evidence" value="ECO:0007669"/>
    <property type="project" value="UniProtKB-KW"/>
</dbReference>
<evidence type="ECO:0000256" key="9">
    <source>
        <dbReference type="ARBA" id="ARBA00029779"/>
    </source>
</evidence>
<evidence type="ECO:0000313" key="16">
    <source>
        <dbReference type="Proteomes" id="UP001497623"/>
    </source>
</evidence>
<reference evidence="15 16" key="1">
    <citation type="submission" date="2024-05" db="EMBL/GenBank/DDBJ databases">
        <authorList>
            <person name="Wallberg A."/>
        </authorList>
    </citation>
    <scope>NUCLEOTIDE SEQUENCE [LARGE SCALE GENOMIC DNA]</scope>
</reference>
<dbReference type="SMART" id="SM00645">
    <property type="entry name" value="Pept_C1"/>
    <property type="match status" value="1"/>
</dbReference>
<comment type="cofactor">
    <cofactor evidence="1">
        <name>chloride</name>
        <dbReference type="ChEBI" id="CHEBI:17996"/>
    </cofactor>
</comment>
<dbReference type="GO" id="GO:0008234">
    <property type="term" value="F:cysteine-type peptidase activity"/>
    <property type="evidence" value="ECO:0007669"/>
    <property type="project" value="UniProtKB-KW"/>
</dbReference>
<dbReference type="Pfam" id="PF08773">
    <property type="entry name" value="CathepsinC_exc"/>
    <property type="match status" value="1"/>
</dbReference>
<comment type="similarity">
    <text evidence="2">Belongs to the peptidase C1 family.</text>
</comment>
<comment type="caution">
    <text evidence="15">The sequence shown here is derived from an EMBL/GenBank/DDBJ whole genome shotgun (WGS) entry which is preliminary data.</text>
</comment>
<feature type="non-terminal residue" evidence="15">
    <location>
        <position position="1"/>
    </location>
</feature>
<dbReference type="Gene3D" id="3.90.70.10">
    <property type="entry name" value="Cysteine proteinases"/>
    <property type="match status" value="1"/>
</dbReference>
<evidence type="ECO:0000256" key="3">
    <source>
        <dbReference type="ARBA" id="ARBA00011610"/>
    </source>
</evidence>
<dbReference type="InterPro" id="IPR038765">
    <property type="entry name" value="Papain-like_cys_pep_sf"/>
</dbReference>
<dbReference type="FunFam" id="2.40.128.80:FF:000003">
    <property type="entry name" value="Cathepsin C"/>
    <property type="match status" value="1"/>
</dbReference>
<dbReference type="PANTHER" id="PTHR12411">
    <property type="entry name" value="CYSTEINE PROTEASE FAMILY C1-RELATED"/>
    <property type="match status" value="1"/>
</dbReference>
<comment type="function">
    <text evidence="12">Thiol protease. Has dipeptidylpeptidase activity. Active against a broad range of dipeptide substrates composed of both polar and hydrophobic amino acids. Proline cannot occupy the P1 position and arginine cannot occupy the P2 position of the substrate. Can act as both an exopeptidase and endopeptidase. Activates serine proteases such as elastase, cathepsin G and granzymes A and B.</text>
</comment>
<evidence type="ECO:0000256" key="8">
    <source>
        <dbReference type="ARBA" id="ARBA00029762"/>
    </source>
</evidence>
<keyword evidence="7" id="KW-0788">Thiol protease</keyword>
<dbReference type="InterPro" id="IPR013128">
    <property type="entry name" value="Peptidase_C1A"/>
</dbReference>
<dbReference type="SUPFAM" id="SSF54001">
    <property type="entry name" value="Cysteine proteinases"/>
    <property type="match status" value="1"/>
</dbReference>
<evidence type="ECO:0000256" key="1">
    <source>
        <dbReference type="ARBA" id="ARBA00001923"/>
    </source>
</evidence>
<dbReference type="SUPFAM" id="SSF75001">
    <property type="entry name" value="Dipeptidyl peptidase I (cathepsin C), exclusion domain"/>
    <property type="match status" value="1"/>
</dbReference>
<gene>
    <name evidence="15" type="ORF">MNOR_LOCUS33350</name>
</gene>
<keyword evidence="6" id="KW-0378">Hydrolase</keyword>
<comment type="subunit">
    <text evidence="3">Tetramer of heterotrimers consisting of exclusion domain, heavy- and light chains.</text>
</comment>
<dbReference type="AlphaFoldDB" id="A0AAV2S589"/>
<protein>
    <recommendedName>
        <fullName evidence="4">Dipeptidyl peptidase 1</fullName>
    </recommendedName>
    <alternativeName>
        <fullName evidence="9">Cathepsin C</fullName>
    </alternativeName>
    <alternativeName>
        <fullName evidence="8">Cathepsin J</fullName>
    </alternativeName>
    <alternativeName>
        <fullName evidence="11">Dipeptidyl peptidase I</fullName>
    </alternativeName>
    <alternativeName>
        <fullName evidence="10">Dipeptidyl transferase</fullName>
    </alternativeName>
</protein>
<name>A0AAV2S589_MEGNR</name>
<dbReference type="InterPro" id="IPR036496">
    <property type="entry name" value="CathepsinC_exc_dom_sf"/>
</dbReference>
<evidence type="ECO:0000256" key="13">
    <source>
        <dbReference type="SAM" id="SignalP"/>
    </source>
</evidence>
<dbReference type="InterPro" id="IPR000169">
    <property type="entry name" value="Pept_cys_AS"/>
</dbReference>
<evidence type="ECO:0000256" key="5">
    <source>
        <dbReference type="ARBA" id="ARBA00022670"/>
    </source>
</evidence>